<organism evidence="1 2">
    <name type="scientific">Stylosanthes scabra</name>
    <dbReference type="NCBI Taxonomy" id="79078"/>
    <lineage>
        <taxon>Eukaryota</taxon>
        <taxon>Viridiplantae</taxon>
        <taxon>Streptophyta</taxon>
        <taxon>Embryophyta</taxon>
        <taxon>Tracheophyta</taxon>
        <taxon>Spermatophyta</taxon>
        <taxon>Magnoliopsida</taxon>
        <taxon>eudicotyledons</taxon>
        <taxon>Gunneridae</taxon>
        <taxon>Pentapetalae</taxon>
        <taxon>rosids</taxon>
        <taxon>fabids</taxon>
        <taxon>Fabales</taxon>
        <taxon>Fabaceae</taxon>
        <taxon>Papilionoideae</taxon>
        <taxon>50 kb inversion clade</taxon>
        <taxon>dalbergioids sensu lato</taxon>
        <taxon>Dalbergieae</taxon>
        <taxon>Pterocarpus clade</taxon>
        <taxon>Stylosanthes</taxon>
    </lineage>
</organism>
<proteinExistence type="predicted"/>
<evidence type="ECO:0000313" key="1">
    <source>
        <dbReference type="EMBL" id="MED6202067.1"/>
    </source>
</evidence>
<reference evidence="1 2" key="1">
    <citation type="journal article" date="2023" name="Plants (Basel)">
        <title>Bridging the Gap: Combining Genomics and Transcriptomics Approaches to Understand Stylosanthes scabra, an Orphan Legume from the Brazilian Caatinga.</title>
        <authorList>
            <person name="Ferreira-Neto J.R.C."/>
            <person name="da Silva M.D."/>
            <person name="Binneck E."/>
            <person name="de Melo N.F."/>
            <person name="da Silva R.H."/>
            <person name="de Melo A.L.T.M."/>
            <person name="Pandolfi V."/>
            <person name="Bustamante F.O."/>
            <person name="Brasileiro-Vidal A.C."/>
            <person name="Benko-Iseppon A.M."/>
        </authorList>
    </citation>
    <scope>NUCLEOTIDE SEQUENCE [LARGE SCALE GENOMIC DNA]</scope>
    <source>
        <tissue evidence="1">Leaves</tissue>
    </source>
</reference>
<accession>A0ABU6XU97</accession>
<protein>
    <submittedName>
        <fullName evidence="1">Uncharacterized protein</fullName>
    </submittedName>
</protein>
<name>A0ABU6XU97_9FABA</name>
<dbReference type="Proteomes" id="UP001341840">
    <property type="component" value="Unassembled WGS sequence"/>
</dbReference>
<comment type="caution">
    <text evidence="1">The sequence shown here is derived from an EMBL/GenBank/DDBJ whole genome shotgun (WGS) entry which is preliminary data.</text>
</comment>
<keyword evidence="2" id="KW-1185">Reference proteome</keyword>
<evidence type="ECO:0000313" key="2">
    <source>
        <dbReference type="Proteomes" id="UP001341840"/>
    </source>
</evidence>
<sequence length="224" mass="25194">MAEGVVNLPRIMRDVLLKRPMGNCRNLFPYRIFISRLASRFQVPVFAGDVFYEVREQDMFCPYGDWKGEQPKVCRGRVIPPLRPPQVQREEQQQPPPAASEIPSISAQHLSEPSLQEIIQIHIDKVLDRHSDETIANNHLRLKTTIDAIRWLAFQACLFRGDKGMMELVICVVSGMDYKLRVAQANNVANSIANNEIATGSGLNQIEGNFSTRGDASAAYDVIT</sequence>
<dbReference type="EMBL" id="JASCZI010214457">
    <property type="protein sequence ID" value="MED6202067.1"/>
    <property type="molecule type" value="Genomic_DNA"/>
</dbReference>
<gene>
    <name evidence="1" type="ORF">PIB30_101675</name>
</gene>